<comment type="subcellular location">
    <subcellularLocation>
        <location evidence="1">Cell membrane</location>
        <topology evidence="1">Multi-pass membrane protein</topology>
    </subcellularLocation>
</comment>
<evidence type="ECO:0000256" key="5">
    <source>
        <dbReference type="ARBA" id="ARBA00022741"/>
    </source>
</evidence>
<dbReference type="PROSITE" id="PS50901">
    <property type="entry name" value="FTSK"/>
    <property type="match status" value="1"/>
</dbReference>
<evidence type="ECO:0000256" key="10">
    <source>
        <dbReference type="ARBA" id="ARBA00023136"/>
    </source>
</evidence>
<evidence type="ECO:0000256" key="3">
    <source>
        <dbReference type="ARBA" id="ARBA00022618"/>
    </source>
</evidence>
<keyword evidence="8 15" id="KW-1133">Transmembrane helix</keyword>
<accession>A0ABS6SCZ0</accession>
<keyword evidence="6" id="KW-0159">Chromosome partition</keyword>
<evidence type="ECO:0000256" key="6">
    <source>
        <dbReference type="ARBA" id="ARBA00022829"/>
    </source>
</evidence>
<protein>
    <submittedName>
        <fullName evidence="17">DNA translocase FtsK 4TM domain-containing protein</fullName>
    </submittedName>
</protein>
<keyword evidence="3" id="KW-0132">Cell division</keyword>
<dbReference type="Pfam" id="PF17854">
    <property type="entry name" value="FtsK_alpha"/>
    <property type="match status" value="1"/>
</dbReference>
<dbReference type="InterPro" id="IPR025199">
    <property type="entry name" value="FtsK_4TM"/>
</dbReference>
<dbReference type="EMBL" id="JAGSPA010000001">
    <property type="protein sequence ID" value="MBV7256110.1"/>
    <property type="molecule type" value="Genomic_DNA"/>
</dbReference>
<dbReference type="PANTHER" id="PTHR22683:SF41">
    <property type="entry name" value="DNA TRANSLOCASE FTSK"/>
    <property type="match status" value="1"/>
</dbReference>
<feature type="binding site" evidence="13">
    <location>
        <begin position="414"/>
        <end position="421"/>
    </location>
    <ligand>
        <name>ATP</name>
        <dbReference type="ChEBI" id="CHEBI:30616"/>
    </ligand>
</feature>
<dbReference type="CDD" id="cd01127">
    <property type="entry name" value="TrwB_TraG_TraD_VirD4"/>
    <property type="match status" value="1"/>
</dbReference>
<keyword evidence="9" id="KW-0238">DNA-binding</keyword>
<evidence type="ECO:0000313" key="17">
    <source>
        <dbReference type="EMBL" id="MBV7256110.1"/>
    </source>
</evidence>
<evidence type="ECO:0000256" key="9">
    <source>
        <dbReference type="ARBA" id="ARBA00023125"/>
    </source>
</evidence>
<feature type="transmembrane region" description="Helical" evidence="15">
    <location>
        <begin position="162"/>
        <end position="185"/>
    </location>
</feature>
<feature type="domain" description="FtsK" evidence="16">
    <location>
        <begin position="397"/>
        <end position="616"/>
    </location>
</feature>
<comment type="subunit">
    <text evidence="12">Homohexamer. Forms a ring that surrounds DNA.</text>
</comment>
<gene>
    <name evidence="17" type="ORF">KCG44_04845</name>
</gene>
<feature type="compositionally biased region" description="Basic residues" evidence="14">
    <location>
        <begin position="232"/>
        <end position="246"/>
    </location>
</feature>
<keyword evidence="4 15" id="KW-0812">Transmembrane</keyword>
<evidence type="ECO:0000313" key="18">
    <source>
        <dbReference type="Proteomes" id="UP000722336"/>
    </source>
</evidence>
<keyword evidence="5 13" id="KW-0547">Nucleotide-binding</keyword>
<evidence type="ECO:0000256" key="11">
    <source>
        <dbReference type="ARBA" id="ARBA00023306"/>
    </source>
</evidence>
<dbReference type="RefSeq" id="WP_218444555.1">
    <property type="nucleotide sequence ID" value="NZ_JAGSPA010000001.1"/>
</dbReference>
<keyword evidence="2" id="KW-1003">Cell membrane</keyword>
<dbReference type="InterPro" id="IPR002543">
    <property type="entry name" value="FtsK_dom"/>
</dbReference>
<keyword evidence="11" id="KW-0131">Cell cycle</keyword>
<sequence length="772" mass="82028">MATAKPRSAAAVGSGSAGGAALRSVLGVCIVLTGIAMALALLSHDPMDPSLNRATTSAPANWMAAPGALFSDMALQLFGYAGALIVPLTVITGFRLARRTPRPRLGSRIAMTLLAVLLGAVGLGMLPITGPPAGAGGLFGQLGGWLAETVGALLPPNSPPRAAAYALSALLGIGTAALFLTGLALPRGMIAALFARDHAEDAEIRPRARRSRAADDDAEPVQDSAAPASPKRPVRKVAKAAKPSKRAARERQSALGLGDKAQLPPLSLLADPPKSTGDRIDEAALEQNARVLETVLDDFGVKGEIVEVRPGPVVTMYELEPAPGIKSSRVIGLADDIARSMSAVSARVAVVPGRNVIGIELPNKNREIVVLSELLSDASFERAKGALPLVLGKDIAGLPVVTDLAPMPHLLIAGTTGSGKSVGLNAMILSLLYRLEPGKCRLIMIDPKMLELSVYDGIPHLLSPVVTEPAKAIRALKWAVEQMEERYRMMASVNVRSLAAFNDKVTEAKASGKPFERRVHTGYDPDSGQPIYETETLEYEPLPLIVIVVDELADLMMTAGKEVEFLIQRLAQKARAAGIHLIMATQRPSVDVITGVIKANLPTRISFSVTSKIDSRTILGEQGAEQLLGKGDMLFMNGGKFLTRVHGPFVSDEEVERVADHWREQGSPDYVDAVTEEPEPELDQYGIPLPGGGGDALMPGEEEDPEAELLRRAIKVVQDTQKASTSHVQRHLRIGYNKAARLIDQLEEMGIISAADHVGRREVLIDGKGNRL</sequence>
<dbReference type="Pfam" id="PF13491">
    <property type="entry name" value="FtsK_4TM"/>
    <property type="match status" value="1"/>
</dbReference>
<evidence type="ECO:0000256" key="4">
    <source>
        <dbReference type="ARBA" id="ARBA00022692"/>
    </source>
</evidence>
<evidence type="ECO:0000256" key="14">
    <source>
        <dbReference type="SAM" id="MobiDB-lite"/>
    </source>
</evidence>
<dbReference type="InterPro" id="IPR050206">
    <property type="entry name" value="FtsK/SpoIIIE/SftA"/>
</dbReference>
<dbReference type="Pfam" id="PF01580">
    <property type="entry name" value="FtsK_SpoIIIE"/>
    <property type="match status" value="1"/>
</dbReference>
<dbReference type="PANTHER" id="PTHR22683">
    <property type="entry name" value="SPORULATION PROTEIN RELATED"/>
    <property type="match status" value="1"/>
</dbReference>
<evidence type="ECO:0000256" key="2">
    <source>
        <dbReference type="ARBA" id="ARBA00022475"/>
    </source>
</evidence>
<keyword evidence="10 15" id="KW-0472">Membrane</keyword>
<feature type="region of interest" description="Disordered" evidence="14">
    <location>
        <begin position="204"/>
        <end position="256"/>
    </location>
</feature>
<keyword evidence="18" id="KW-1185">Reference proteome</keyword>
<evidence type="ECO:0000256" key="1">
    <source>
        <dbReference type="ARBA" id="ARBA00004651"/>
    </source>
</evidence>
<dbReference type="Pfam" id="PF09397">
    <property type="entry name" value="FtsK_gamma"/>
    <property type="match status" value="1"/>
</dbReference>
<dbReference type="InterPro" id="IPR041027">
    <property type="entry name" value="FtsK_alpha"/>
</dbReference>
<keyword evidence="7 13" id="KW-0067">ATP-binding</keyword>
<evidence type="ECO:0000256" key="7">
    <source>
        <dbReference type="ARBA" id="ARBA00022840"/>
    </source>
</evidence>
<proteinExistence type="predicted"/>
<reference evidence="17 18" key="1">
    <citation type="submission" date="2021-04" db="EMBL/GenBank/DDBJ databases">
        <authorList>
            <person name="Pira H."/>
            <person name="Risdian C."/>
            <person name="Wink J."/>
        </authorList>
    </citation>
    <scope>NUCLEOTIDE SEQUENCE [LARGE SCALE GENOMIC DNA]</scope>
    <source>
        <strain evidence="17 18">WHA3</strain>
    </source>
</reference>
<name>A0ABS6SCZ0_9SPHN</name>
<comment type="caution">
    <text evidence="17">The sequence shown here is derived from an EMBL/GenBank/DDBJ whole genome shotgun (WGS) entry which is preliminary data.</text>
</comment>
<evidence type="ECO:0000256" key="13">
    <source>
        <dbReference type="PROSITE-ProRule" id="PRU00289"/>
    </source>
</evidence>
<evidence type="ECO:0000259" key="16">
    <source>
        <dbReference type="PROSITE" id="PS50901"/>
    </source>
</evidence>
<feature type="transmembrane region" description="Helical" evidence="15">
    <location>
        <begin position="21"/>
        <end position="42"/>
    </location>
</feature>
<organism evidence="17 18">
    <name type="scientific">Pacificimonas pallii</name>
    <dbReference type="NCBI Taxonomy" id="2827236"/>
    <lineage>
        <taxon>Bacteria</taxon>
        <taxon>Pseudomonadati</taxon>
        <taxon>Pseudomonadota</taxon>
        <taxon>Alphaproteobacteria</taxon>
        <taxon>Sphingomonadales</taxon>
        <taxon>Sphingosinicellaceae</taxon>
        <taxon>Pacificimonas</taxon>
    </lineage>
</organism>
<feature type="transmembrane region" description="Helical" evidence="15">
    <location>
        <begin position="109"/>
        <end position="128"/>
    </location>
</feature>
<evidence type="ECO:0000256" key="8">
    <source>
        <dbReference type="ARBA" id="ARBA00022989"/>
    </source>
</evidence>
<dbReference type="SMART" id="SM00843">
    <property type="entry name" value="Ftsk_gamma"/>
    <property type="match status" value="1"/>
</dbReference>
<dbReference type="InterPro" id="IPR018541">
    <property type="entry name" value="Ftsk_gamma"/>
</dbReference>
<dbReference type="Proteomes" id="UP000722336">
    <property type="component" value="Unassembled WGS sequence"/>
</dbReference>
<evidence type="ECO:0000256" key="15">
    <source>
        <dbReference type="SAM" id="Phobius"/>
    </source>
</evidence>
<feature type="transmembrane region" description="Helical" evidence="15">
    <location>
        <begin position="77"/>
        <end position="97"/>
    </location>
</feature>
<evidence type="ECO:0000256" key="12">
    <source>
        <dbReference type="ARBA" id="ARBA00025923"/>
    </source>
</evidence>